<keyword evidence="3" id="KW-1185">Reference proteome</keyword>
<dbReference type="SUPFAM" id="SSF57184">
    <property type="entry name" value="Growth factor receptor domain"/>
    <property type="match status" value="3"/>
</dbReference>
<sequence>MDDYSQFDVNTDCSIFSYKLTYFFQALSIMNTGSDLMNTLINDYNTPVHSYIYRYQISINTCHPTCLLCNQITLNDCTSCQQVANFPNGSSGSCSCTNPSDYFQNGECVTSCSTNYVPNGKYCYYNYGCQTPDPSNNGKCQTCASGYYNNDGICQTQNTVPPGYIQQGSNFILKASQNPQQVQNIQYYLKAFSSYTFSDLEVTNKGFSVIPGRPQQPLVTSCNDVNILGGFMVSQYNTIIHFPPIRISTQYYQIFFTVYLIDLDIYLPQYYLGVVLSDGSGFSSYSVSANKSTSYYCGLNQMDTIYSFSFVQQIGASPSHIITKNFQIINKINIFYGGSAYLGIRDITVIGFDCKDPNCTDCIEYICTFCVDYYFLNSSKFCEKCFDPNCIKCSGKNQQDCTSCNSIKPYFLQDDHSCTDCKLDGYYSQSNNCLKCIPNCQTCQNGSTCDLCQSGYLIHEQTNQCVICSQQSGYYASGKYCKQCNIACKECSGPADLDCTICNYLYFQIDTTIKRCQTCPNNAYLISSKQNCQKCNYQCSLCDNIALSYSMLTLNQSQNSNQKYCLVCSCQQCESSYILFNQKQCTQSCDTIGSNYIYNSSTNTCICQQGYNYQVRNPYKNNFDCSNGQGYGYYCDSHNICLQCSQNCSSCSDSQTCIKCNEGSYLWQKVCYKNCFPDLNIVPNTQKGICECSEGYNLEQLKSPVQGQSMICQLPLAIQSINVYNYLAQSNDITLPTNFRGNLIVITYNRKLTNEEYSSFQFLIDEGILNLGNQYSINSISMENQNVKVIIISQQNRRVKQFTISIKESKINYQIPNTIIVSSSYGEQSNSFAQGKQLTQNLQTISQTFSPDQNSASGKVINLLKQFQILCSISNFVQVLPMIYLIKEYLPLKVNFASLSGATLVFNQTPQPTQISFDSQQYSLNSCLNLHICNDLLLVFQENSERKKPGDYLVLKAPNIYGDIDFRMKGSKSYIAISFFKKYFVVFQEIMISVLFIFIGITIKEMQATANEDVIASETLLKIEIFGKISNQSKKNQKYQLIQIYNNSLNHSKIQITLELVH</sequence>
<feature type="transmembrane region" description="Helical" evidence="1">
    <location>
        <begin position="983"/>
        <end position="1003"/>
    </location>
</feature>
<keyword evidence="1" id="KW-1133">Transmembrane helix</keyword>
<dbReference type="SMART" id="SM00261">
    <property type="entry name" value="FU"/>
    <property type="match status" value="6"/>
</dbReference>
<keyword evidence="1" id="KW-0812">Transmembrane</keyword>
<evidence type="ECO:0000313" key="3">
    <source>
        <dbReference type="Proteomes" id="UP000009168"/>
    </source>
</evidence>
<protein>
    <submittedName>
        <fullName evidence="2">Variant specific surface protein S2, putative</fullName>
    </submittedName>
</protein>
<evidence type="ECO:0000313" key="2">
    <source>
        <dbReference type="EMBL" id="EAR88502.2"/>
    </source>
</evidence>
<dbReference type="RefSeq" id="XP_001008747.2">
    <property type="nucleotide sequence ID" value="XM_001008747.2"/>
</dbReference>
<accession>Q22TD6</accession>
<dbReference type="OrthoDB" id="282489at2759"/>
<evidence type="ECO:0000256" key="1">
    <source>
        <dbReference type="SAM" id="Phobius"/>
    </source>
</evidence>
<dbReference type="Proteomes" id="UP000009168">
    <property type="component" value="Unassembled WGS sequence"/>
</dbReference>
<dbReference type="InParanoid" id="Q22TD6"/>
<dbReference type="EMBL" id="GG662840">
    <property type="protein sequence ID" value="EAR88502.2"/>
    <property type="molecule type" value="Genomic_DNA"/>
</dbReference>
<dbReference type="GeneID" id="7827285"/>
<dbReference type="HOGENOM" id="CLU_011363_0_0_1"/>
<dbReference type="PANTHER" id="PTHR23275">
    <property type="entry name" value="CABRIOLET.-RELATED"/>
    <property type="match status" value="1"/>
</dbReference>
<dbReference type="PANTHER" id="PTHR23275:SF100">
    <property type="entry name" value="EGF-LIKE DOMAIN-CONTAINING PROTEIN"/>
    <property type="match status" value="1"/>
</dbReference>
<dbReference type="InterPro" id="IPR006212">
    <property type="entry name" value="Furin_repeat"/>
</dbReference>
<dbReference type="KEGG" id="tet:TTHERM_00171890"/>
<proteinExistence type="predicted"/>
<reference evidence="3" key="1">
    <citation type="journal article" date="2006" name="PLoS Biol.">
        <title>Macronuclear genome sequence of the ciliate Tetrahymena thermophila, a model eukaryote.</title>
        <authorList>
            <person name="Eisen J.A."/>
            <person name="Coyne R.S."/>
            <person name="Wu M."/>
            <person name="Wu D."/>
            <person name="Thiagarajan M."/>
            <person name="Wortman J.R."/>
            <person name="Badger J.H."/>
            <person name="Ren Q."/>
            <person name="Amedeo P."/>
            <person name="Jones K.M."/>
            <person name="Tallon L.J."/>
            <person name="Delcher A.L."/>
            <person name="Salzberg S.L."/>
            <person name="Silva J.C."/>
            <person name="Haas B.J."/>
            <person name="Majoros W.H."/>
            <person name="Farzad M."/>
            <person name="Carlton J.M."/>
            <person name="Smith R.K. Jr."/>
            <person name="Garg J."/>
            <person name="Pearlman R.E."/>
            <person name="Karrer K.M."/>
            <person name="Sun L."/>
            <person name="Manning G."/>
            <person name="Elde N.C."/>
            <person name="Turkewitz A.P."/>
            <person name="Asai D.J."/>
            <person name="Wilkes D.E."/>
            <person name="Wang Y."/>
            <person name="Cai H."/>
            <person name="Collins K."/>
            <person name="Stewart B.A."/>
            <person name="Lee S.R."/>
            <person name="Wilamowska K."/>
            <person name="Weinberg Z."/>
            <person name="Ruzzo W.L."/>
            <person name="Wloga D."/>
            <person name="Gaertig J."/>
            <person name="Frankel J."/>
            <person name="Tsao C.-C."/>
            <person name="Gorovsky M.A."/>
            <person name="Keeling P.J."/>
            <person name="Waller R.F."/>
            <person name="Patron N.J."/>
            <person name="Cherry J.M."/>
            <person name="Stover N.A."/>
            <person name="Krieger C.J."/>
            <person name="del Toro C."/>
            <person name="Ryder H.F."/>
            <person name="Williamson S.C."/>
            <person name="Barbeau R.A."/>
            <person name="Hamilton E.P."/>
            <person name="Orias E."/>
        </authorList>
    </citation>
    <scope>NUCLEOTIDE SEQUENCE [LARGE SCALE GENOMIC DNA]</scope>
    <source>
        <strain evidence="3">SB210</strain>
    </source>
</reference>
<organism evidence="2 3">
    <name type="scientific">Tetrahymena thermophila (strain SB210)</name>
    <dbReference type="NCBI Taxonomy" id="312017"/>
    <lineage>
        <taxon>Eukaryota</taxon>
        <taxon>Sar</taxon>
        <taxon>Alveolata</taxon>
        <taxon>Ciliophora</taxon>
        <taxon>Intramacronucleata</taxon>
        <taxon>Oligohymenophorea</taxon>
        <taxon>Hymenostomatida</taxon>
        <taxon>Tetrahymenina</taxon>
        <taxon>Tetrahymenidae</taxon>
        <taxon>Tetrahymena</taxon>
    </lineage>
</organism>
<keyword evidence="1" id="KW-0472">Membrane</keyword>
<dbReference type="InterPro" id="IPR052798">
    <property type="entry name" value="Giardia_VSA"/>
</dbReference>
<dbReference type="AlphaFoldDB" id="Q22TD6"/>
<gene>
    <name evidence="2" type="ORF">TTHERM_00171890</name>
</gene>
<dbReference type="Gene3D" id="2.10.220.10">
    <property type="entry name" value="Hormone Receptor, Insulin-like Growth Factor Receptor 1, Chain A, domain 2"/>
    <property type="match status" value="3"/>
</dbReference>
<dbReference type="InterPro" id="IPR009030">
    <property type="entry name" value="Growth_fac_rcpt_cys_sf"/>
</dbReference>
<name>Q22TD6_TETTS</name>